<keyword evidence="4" id="KW-0450">Lipoyl</keyword>
<protein>
    <submittedName>
        <fullName evidence="9">2-oxo acid dehydrogenase subunit E2</fullName>
    </submittedName>
</protein>
<comment type="caution">
    <text evidence="9">The sequence shown here is derived from an EMBL/GenBank/DDBJ whole genome shotgun (WGS) entry which is preliminary data.</text>
</comment>
<evidence type="ECO:0000256" key="6">
    <source>
        <dbReference type="SAM" id="MobiDB-lite"/>
    </source>
</evidence>
<dbReference type="Pfam" id="PF00364">
    <property type="entry name" value="Biotin_lipoyl"/>
    <property type="match status" value="1"/>
</dbReference>
<gene>
    <name evidence="9" type="ORF">ACFQMF_14600</name>
</gene>
<dbReference type="Pfam" id="PF02817">
    <property type="entry name" value="E3_binding"/>
    <property type="match status" value="1"/>
</dbReference>
<dbReference type="InterPro" id="IPR001078">
    <property type="entry name" value="2-oxoacid_DH_actylTfrase"/>
</dbReference>
<dbReference type="GO" id="GO:0016746">
    <property type="term" value="F:acyltransferase activity"/>
    <property type="evidence" value="ECO:0007669"/>
    <property type="project" value="UniProtKB-KW"/>
</dbReference>
<dbReference type="InterPro" id="IPR011053">
    <property type="entry name" value="Single_hybrid_motif"/>
</dbReference>
<dbReference type="RefSeq" id="WP_256409907.1">
    <property type="nucleotide sequence ID" value="NZ_JANHDN010000008.1"/>
</dbReference>
<evidence type="ECO:0000259" key="8">
    <source>
        <dbReference type="PROSITE" id="PS51826"/>
    </source>
</evidence>
<keyword evidence="5" id="KW-0012">Acyltransferase</keyword>
<evidence type="ECO:0000256" key="2">
    <source>
        <dbReference type="ARBA" id="ARBA00007317"/>
    </source>
</evidence>
<keyword evidence="10" id="KW-1185">Reference proteome</keyword>
<evidence type="ECO:0000256" key="1">
    <source>
        <dbReference type="ARBA" id="ARBA00001938"/>
    </source>
</evidence>
<dbReference type="EMBL" id="JBHTBL010000012">
    <property type="protein sequence ID" value="MFC7325800.1"/>
    <property type="molecule type" value="Genomic_DNA"/>
</dbReference>
<dbReference type="PROSITE" id="PS50968">
    <property type="entry name" value="BIOTINYL_LIPOYL"/>
    <property type="match status" value="1"/>
</dbReference>
<dbReference type="Gene3D" id="4.10.320.10">
    <property type="entry name" value="E3-binding domain"/>
    <property type="match status" value="2"/>
</dbReference>
<evidence type="ECO:0000313" key="10">
    <source>
        <dbReference type="Proteomes" id="UP001596545"/>
    </source>
</evidence>
<evidence type="ECO:0000313" key="9">
    <source>
        <dbReference type="EMBL" id="MFC7325800.1"/>
    </source>
</evidence>
<feature type="domain" description="Lipoyl-binding" evidence="7">
    <location>
        <begin position="3"/>
        <end position="78"/>
    </location>
</feature>
<dbReference type="InterPro" id="IPR036625">
    <property type="entry name" value="E3-bd_dom_sf"/>
</dbReference>
<name>A0ABD6AND4_9EURY</name>
<dbReference type="SUPFAM" id="SSF51230">
    <property type="entry name" value="Single hybrid motif"/>
    <property type="match status" value="1"/>
</dbReference>
<reference evidence="9 10" key="1">
    <citation type="journal article" date="2019" name="Int. J. Syst. Evol. Microbiol.">
        <title>The Global Catalogue of Microorganisms (GCM) 10K type strain sequencing project: providing services to taxonomists for standard genome sequencing and annotation.</title>
        <authorList>
            <consortium name="The Broad Institute Genomics Platform"/>
            <consortium name="The Broad Institute Genome Sequencing Center for Infectious Disease"/>
            <person name="Wu L."/>
            <person name="Ma J."/>
        </authorList>
    </citation>
    <scope>NUCLEOTIDE SEQUENCE [LARGE SCALE GENOMIC DNA]</scope>
    <source>
        <strain evidence="9 10">CGMCC 1.12554</strain>
    </source>
</reference>
<keyword evidence="3" id="KW-0808">Transferase</keyword>
<feature type="compositionally biased region" description="Low complexity" evidence="6">
    <location>
        <begin position="303"/>
        <end position="334"/>
    </location>
</feature>
<dbReference type="PANTHER" id="PTHR43178:SF5">
    <property type="entry name" value="LIPOAMIDE ACYLTRANSFERASE COMPONENT OF BRANCHED-CHAIN ALPHA-KETO ACID DEHYDROGENASE COMPLEX, MITOCHONDRIAL"/>
    <property type="match status" value="1"/>
</dbReference>
<dbReference type="InterPro" id="IPR023213">
    <property type="entry name" value="CAT-like_dom_sf"/>
</dbReference>
<comment type="similarity">
    <text evidence="2">Belongs to the 2-oxoacid dehydrogenase family.</text>
</comment>
<proteinExistence type="inferred from homology"/>
<evidence type="ECO:0000256" key="4">
    <source>
        <dbReference type="ARBA" id="ARBA00022823"/>
    </source>
</evidence>
<feature type="region of interest" description="Disordered" evidence="6">
    <location>
        <begin position="80"/>
        <end position="346"/>
    </location>
</feature>
<dbReference type="Gene3D" id="3.30.559.10">
    <property type="entry name" value="Chloramphenicol acetyltransferase-like domain"/>
    <property type="match status" value="1"/>
</dbReference>
<comment type="cofactor">
    <cofactor evidence="1">
        <name>(R)-lipoate</name>
        <dbReference type="ChEBI" id="CHEBI:83088"/>
    </cofactor>
</comment>
<dbReference type="FunFam" id="3.30.559.10:FF:000007">
    <property type="entry name" value="Dihydrolipoamide acetyltransferase component of pyruvate dehydrogenase complex"/>
    <property type="match status" value="1"/>
</dbReference>
<dbReference type="AlphaFoldDB" id="A0ABD6AND4"/>
<feature type="compositionally biased region" description="Low complexity" evidence="6">
    <location>
        <begin position="116"/>
        <end position="137"/>
    </location>
</feature>
<accession>A0ABD6AND4</accession>
<dbReference type="InterPro" id="IPR004167">
    <property type="entry name" value="PSBD"/>
</dbReference>
<dbReference type="CDD" id="cd06849">
    <property type="entry name" value="lipoyl_domain"/>
    <property type="match status" value="1"/>
</dbReference>
<dbReference type="InterPro" id="IPR050743">
    <property type="entry name" value="2-oxoacid_DH_E2_comp"/>
</dbReference>
<dbReference type="SUPFAM" id="SSF52777">
    <property type="entry name" value="CoA-dependent acyltransferases"/>
    <property type="match status" value="1"/>
</dbReference>
<organism evidence="9 10">
    <name type="scientific">Halorubrum rutilum</name>
    <dbReference type="NCBI Taxonomy" id="1364933"/>
    <lineage>
        <taxon>Archaea</taxon>
        <taxon>Methanobacteriati</taxon>
        <taxon>Methanobacteriota</taxon>
        <taxon>Stenosarchaea group</taxon>
        <taxon>Halobacteria</taxon>
        <taxon>Halobacteriales</taxon>
        <taxon>Haloferacaceae</taxon>
        <taxon>Halorubrum</taxon>
    </lineage>
</organism>
<evidence type="ECO:0000256" key="3">
    <source>
        <dbReference type="ARBA" id="ARBA00022679"/>
    </source>
</evidence>
<dbReference type="PROSITE" id="PS51826">
    <property type="entry name" value="PSBD"/>
    <property type="match status" value="1"/>
</dbReference>
<sequence>MAVKEFKLPDVGEGVAEGELVSWLVAPGDRVEEDQPVAEVETDKALVEVPSSYDGTVEELFVEEGEMVPVGDVIISFRVDEEGEADETGEADAVDEAGDETAAAAESEAAADEASAEPGTADAEPEPAAADAEPETPSGRTFAPPSARRLARELGVDLAAVDGSGPGGRVTEADVRAHAAGDAGGADAGGAESDEAPAPTPTDVGSGDRKSAVRKRGEDGSGDAPEPAGRDTTLATPATRKLARDRGVDVDDVPTDETRDGEAFVTGEHVRAYADALESAAATASTGGGSAEPTPEPEPVDVGADAEPAASDAAGDAEPAPAGATEAGGDETSAPESGDETVPYRGVRRTIGKQMERSKFTAPHVTHHDTAEVDALVAAREELKPTAAERGVKLTYMPFVMKAIVAGLKEHPYLNSELREDEEEIVLKKEYNLGIAVATDAGLMVPVVDDVDEKGLFELAEEVRDLAARARDRSLKPAEMKGGTFTVTNFGAVGGEFATPIINYPETAILGLGAIEERPVVRERDGTSEVVPAPTLPLSLSIDHRVVDGAVAAEFANTVMEHLETPLLLLNE</sequence>
<evidence type="ECO:0000259" key="7">
    <source>
        <dbReference type="PROSITE" id="PS50968"/>
    </source>
</evidence>
<dbReference type="SUPFAM" id="SSF47005">
    <property type="entry name" value="Peripheral subunit-binding domain of 2-oxo acid dehydrogenase complex"/>
    <property type="match status" value="1"/>
</dbReference>
<feature type="compositionally biased region" description="Basic and acidic residues" evidence="6">
    <location>
        <begin position="206"/>
        <end position="219"/>
    </location>
</feature>
<feature type="compositionally biased region" description="Acidic residues" evidence="6">
    <location>
        <begin position="81"/>
        <end position="99"/>
    </location>
</feature>
<dbReference type="InterPro" id="IPR000089">
    <property type="entry name" value="Biotin_lipoyl"/>
</dbReference>
<dbReference type="Proteomes" id="UP001596545">
    <property type="component" value="Unassembled WGS sequence"/>
</dbReference>
<dbReference type="PANTHER" id="PTHR43178">
    <property type="entry name" value="DIHYDROLIPOAMIDE ACETYLTRANSFERASE COMPONENT OF PYRUVATE DEHYDROGENASE COMPLEX"/>
    <property type="match status" value="1"/>
</dbReference>
<dbReference type="Pfam" id="PF00198">
    <property type="entry name" value="2-oxoacid_dh"/>
    <property type="match status" value="1"/>
</dbReference>
<feature type="compositionally biased region" description="Basic and acidic residues" evidence="6">
    <location>
        <begin position="256"/>
        <end position="272"/>
    </location>
</feature>
<feature type="domain" description="Peripheral subunit-binding (PSBD)" evidence="8">
    <location>
        <begin position="142"/>
        <end position="179"/>
    </location>
</feature>
<dbReference type="Gene3D" id="2.40.50.100">
    <property type="match status" value="1"/>
</dbReference>
<evidence type="ECO:0000256" key="5">
    <source>
        <dbReference type="ARBA" id="ARBA00023315"/>
    </source>
</evidence>